<dbReference type="FunFam" id="3.90.1150.10:FF:000004">
    <property type="entry name" value="2-amino-3-ketobutyrate coenzyme A ligase"/>
    <property type="match status" value="1"/>
</dbReference>
<gene>
    <name evidence="7" type="primary">kbl</name>
    <name evidence="9" type="ORF">E6Q80_12195</name>
</gene>
<dbReference type="InterPro" id="IPR001917">
    <property type="entry name" value="Aminotrans_II_pyridoxalP_BS"/>
</dbReference>
<dbReference type="NCBIfam" id="TIGR01822">
    <property type="entry name" value="2am3keto_CoA"/>
    <property type="match status" value="1"/>
</dbReference>
<reference evidence="9 10" key="1">
    <citation type="submission" date="2018-09" db="EMBL/GenBank/DDBJ databases">
        <title>Metagenome Assembled Genomes from an Advanced Water Purification Facility.</title>
        <authorList>
            <person name="Stamps B.W."/>
            <person name="Spear J.R."/>
        </authorList>
    </citation>
    <scope>NUCLEOTIDE SEQUENCE [LARGE SCALE GENOMIC DNA]</scope>
    <source>
        <strain evidence="9">Bin_27_1</strain>
    </source>
</reference>
<dbReference type="GO" id="GO:0005829">
    <property type="term" value="C:cytosol"/>
    <property type="evidence" value="ECO:0007669"/>
    <property type="project" value="TreeGrafter"/>
</dbReference>
<dbReference type="GO" id="GO:0008890">
    <property type="term" value="F:glycine C-acetyltransferase activity"/>
    <property type="evidence" value="ECO:0007669"/>
    <property type="project" value="UniProtKB-UniRule"/>
</dbReference>
<dbReference type="InterPro" id="IPR004839">
    <property type="entry name" value="Aminotransferase_I/II_large"/>
</dbReference>
<comment type="pathway">
    <text evidence="7">Amino-acid degradation; L-threonine degradation via oxydo-reductase pathway; glycine from L-threonine: step 2/2.</text>
</comment>
<feature type="binding site" description="in other chain" evidence="7">
    <location>
        <begin position="259"/>
        <end position="262"/>
    </location>
    <ligand>
        <name>pyridoxal 5'-phosphate</name>
        <dbReference type="ChEBI" id="CHEBI:597326"/>
        <note>ligand shared between dimeric partners</note>
    </ligand>
</feature>
<organism evidence="9 10">
    <name type="scientific">Thauera aminoaromatica</name>
    <dbReference type="NCBI Taxonomy" id="164330"/>
    <lineage>
        <taxon>Bacteria</taxon>
        <taxon>Pseudomonadati</taxon>
        <taxon>Pseudomonadota</taxon>
        <taxon>Betaproteobacteria</taxon>
        <taxon>Rhodocyclales</taxon>
        <taxon>Zoogloeaceae</taxon>
        <taxon>Thauera</taxon>
    </lineage>
</organism>
<keyword evidence="6 7" id="KW-0012">Acyltransferase</keyword>
<evidence type="ECO:0000256" key="2">
    <source>
        <dbReference type="ARBA" id="ARBA00005029"/>
    </source>
</evidence>
<feature type="binding site" description="in other chain" evidence="7">
    <location>
        <position position="203"/>
    </location>
    <ligand>
        <name>pyridoxal 5'-phosphate</name>
        <dbReference type="ChEBI" id="CHEBI:597326"/>
        <note>ligand shared between dimeric partners</note>
    </ligand>
</feature>
<dbReference type="PANTHER" id="PTHR13693:SF102">
    <property type="entry name" value="2-AMINO-3-KETOBUTYRATE COENZYME A LIGASE, MITOCHONDRIAL"/>
    <property type="match status" value="1"/>
</dbReference>
<evidence type="ECO:0000313" key="10">
    <source>
        <dbReference type="Proteomes" id="UP000321192"/>
    </source>
</evidence>
<accession>A0A5C7SJZ4</accession>
<comment type="subunit">
    <text evidence="7">Homodimer.</text>
</comment>
<dbReference type="InterPro" id="IPR015421">
    <property type="entry name" value="PyrdxlP-dep_Trfase_major"/>
</dbReference>
<dbReference type="GO" id="GO:0019518">
    <property type="term" value="P:L-threonine catabolic process to glycine"/>
    <property type="evidence" value="ECO:0007669"/>
    <property type="project" value="UniProtKB-UniRule"/>
</dbReference>
<feature type="binding site" evidence="7">
    <location>
        <position position="388"/>
    </location>
    <ligand>
        <name>substrate</name>
    </ligand>
</feature>
<dbReference type="AlphaFoldDB" id="A0A5C7SJZ4"/>
<dbReference type="NCBIfam" id="NF005394">
    <property type="entry name" value="PRK06939.1"/>
    <property type="match status" value="1"/>
</dbReference>
<name>A0A5C7SJZ4_THASP</name>
<dbReference type="Proteomes" id="UP000321192">
    <property type="component" value="Unassembled WGS sequence"/>
</dbReference>
<keyword evidence="5 7" id="KW-0663">Pyridoxal phosphate</keyword>
<evidence type="ECO:0000256" key="1">
    <source>
        <dbReference type="ARBA" id="ARBA00004746"/>
    </source>
</evidence>
<sequence length="418" mass="44735">MNKNPATAVEQSGKPQSPARERFLAHLHGVVDQIRADGFYKAERVIDSPQGAQVHLGTGADVLNFCANNYLGLANDPRLVKAAQDGLAEDGFGMASVRFICGTQSVHKQLEASISKFLGTEDTILYGSCFDANGGLFETLLTEEDAVISDELNHASIIDGVRLCKARRYRYRNNDMADLEAQLQAADAAGVRFKLIATDGVFSMDGVIADLKSVCDLADKYGALVMVDDSHAVGFVGTHGRGTAEYCGVEGRVDIITGTLGKALGGSSGGYTSGHKEIIELLRQRSRPYLFSNTLAPSIAAASIKVMELLASDEGLELCRRVKENGEHFRREMTKLGFTLAGKDHPIVPVMLGDAQLAGRMAEELLKEGIYVIGFSFPVVPKGKARIRTQMSAAHTTAQIDRAVAAFAKVGKALGAIA</sequence>
<comment type="pathway">
    <text evidence="2">Porphyrin-containing compound metabolism; protoporphyrin-IX biosynthesis; 5-aminolevulinate from glycine: step 1/1.</text>
</comment>
<evidence type="ECO:0000313" key="9">
    <source>
        <dbReference type="EMBL" id="TXH84114.1"/>
    </source>
</evidence>
<comment type="similarity">
    <text evidence="3">Belongs to the class-II pyridoxal-phosphate-dependent aminotransferase family. BioF subfamily.</text>
</comment>
<dbReference type="PROSITE" id="PS00599">
    <property type="entry name" value="AA_TRANSFER_CLASS_2"/>
    <property type="match status" value="1"/>
</dbReference>
<feature type="binding site" evidence="7">
    <location>
        <position position="154"/>
    </location>
    <ligand>
        <name>substrate</name>
    </ligand>
</feature>
<evidence type="ECO:0000256" key="3">
    <source>
        <dbReference type="ARBA" id="ARBA00010008"/>
    </source>
</evidence>
<dbReference type="Gene3D" id="3.90.1150.10">
    <property type="entry name" value="Aspartate Aminotransferase, domain 1"/>
    <property type="match status" value="1"/>
</dbReference>
<evidence type="ECO:0000256" key="5">
    <source>
        <dbReference type="ARBA" id="ARBA00022898"/>
    </source>
</evidence>
<dbReference type="InterPro" id="IPR050087">
    <property type="entry name" value="AON_synthase_class-II"/>
</dbReference>
<dbReference type="UniPathway" id="UPA00046">
    <property type="reaction ID" value="UER00506"/>
</dbReference>
<feature type="modified residue" description="N6-(pyridoxal phosphate)lysine" evidence="7">
    <location>
        <position position="262"/>
    </location>
</feature>
<feature type="binding site" evidence="7">
    <location>
        <begin position="292"/>
        <end position="293"/>
    </location>
    <ligand>
        <name>pyridoxal 5'-phosphate</name>
        <dbReference type="ChEBI" id="CHEBI:597326"/>
        <note>ligand shared between dimeric partners</note>
    </ligand>
</feature>
<feature type="binding site" description="in other chain" evidence="7">
    <location>
        <begin position="129"/>
        <end position="130"/>
    </location>
    <ligand>
        <name>pyridoxal 5'-phosphate</name>
        <dbReference type="ChEBI" id="CHEBI:597326"/>
        <note>ligand shared between dimeric partners</note>
    </ligand>
</feature>
<dbReference type="RefSeq" id="WP_276658904.1">
    <property type="nucleotide sequence ID" value="NZ_JAYRXT010000025.1"/>
</dbReference>
<keyword evidence="4 7" id="KW-0808">Transferase</keyword>
<feature type="domain" description="Aminotransferase class I/classII large" evidence="8">
    <location>
        <begin position="61"/>
        <end position="407"/>
    </location>
</feature>
<dbReference type="CDD" id="cd06454">
    <property type="entry name" value="KBL_like"/>
    <property type="match status" value="1"/>
</dbReference>
<protein>
    <recommendedName>
        <fullName evidence="7">2-amino-3-ketobutyrate coenzyme A ligase</fullName>
        <shortName evidence="7">AKB ligase</shortName>
        <ecNumber evidence="7">2.3.1.29</ecNumber>
    </recommendedName>
    <alternativeName>
        <fullName evidence="7">Glycine acetyltransferase</fullName>
    </alternativeName>
</protein>
<comment type="pathway">
    <text evidence="1">Cofactor biosynthesis; biotin biosynthesis.</text>
</comment>
<proteinExistence type="inferred from homology"/>
<dbReference type="HAMAP" id="MF_00985">
    <property type="entry name" value="2am3keto_CoA_ligase"/>
    <property type="match status" value="1"/>
</dbReference>
<dbReference type="Pfam" id="PF00155">
    <property type="entry name" value="Aminotran_1_2"/>
    <property type="match status" value="1"/>
</dbReference>
<evidence type="ECO:0000256" key="6">
    <source>
        <dbReference type="ARBA" id="ARBA00023315"/>
    </source>
</evidence>
<comment type="cofactor">
    <cofactor evidence="7">
        <name>pyridoxal 5'-phosphate</name>
        <dbReference type="ChEBI" id="CHEBI:597326"/>
    </cofactor>
    <text evidence="7">Binds 1 pyridoxal phosphate per subunit.</text>
</comment>
<comment type="caution">
    <text evidence="9">The sequence shown here is derived from an EMBL/GenBank/DDBJ whole genome shotgun (WGS) entry which is preliminary data.</text>
</comment>
<dbReference type="InterPro" id="IPR015422">
    <property type="entry name" value="PyrdxlP-dep_Trfase_small"/>
</dbReference>
<dbReference type="EMBL" id="SSFD01000189">
    <property type="protein sequence ID" value="TXH84114.1"/>
    <property type="molecule type" value="Genomic_DNA"/>
</dbReference>
<feature type="binding site" description="in other chain" evidence="7">
    <location>
        <begin position="228"/>
        <end position="231"/>
    </location>
    <ligand>
        <name>pyridoxal 5'-phosphate</name>
        <dbReference type="ChEBI" id="CHEBI:597326"/>
        <note>ligand shared between dimeric partners</note>
    </ligand>
</feature>
<dbReference type="Gene3D" id="3.40.640.10">
    <property type="entry name" value="Type I PLP-dependent aspartate aminotransferase-like (Major domain)"/>
    <property type="match status" value="1"/>
</dbReference>
<dbReference type="InterPro" id="IPR011282">
    <property type="entry name" value="2am3keto_CoA_ligase"/>
</dbReference>
<dbReference type="PANTHER" id="PTHR13693">
    <property type="entry name" value="CLASS II AMINOTRANSFERASE/8-AMINO-7-OXONONANOATE SYNTHASE"/>
    <property type="match status" value="1"/>
</dbReference>
<dbReference type="SUPFAM" id="SSF53383">
    <property type="entry name" value="PLP-dependent transferases"/>
    <property type="match status" value="1"/>
</dbReference>
<dbReference type="InterPro" id="IPR015424">
    <property type="entry name" value="PyrdxlP-dep_Trfase"/>
</dbReference>
<dbReference type="EC" id="2.3.1.29" evidence="7"/>
<evidence type="ECO:0000256" key="7">
    <source>
        <dbReference type="HAMAP-Rule" id="MF_00985"/>
    </source>
</evidence>
<evidence type="ECO:0000256" key="4">
    <source>
        <dbReference type="ARBA" id="ARBA00022679"/>
    </source>
</evidence>
<evidence type="ECO:0000259" key="8">
    <source>
        <dbReference type="Pfam" id="PF00155"/>
    </source>
</evidence>
<comment type="function">
    <text evidence="7">Catalyzes the cleavage of 2-amino-3-ketobutyrate to glycine and acetyl-CoA.</text>
</comment>
<dbReference type="FunFam" id="3.40.640.10:FF:000006">
    <property type="entry name" value="5-aminolevulinate synthase, mitochondrial"/>
    <property type="match status" value="1"/>
</dbReference>
<dbReference type="GO" id="GO:0030170">
    <property type="term" value="F:pyridoxal phosphate binding"/>
    <property type="evidence" value="ECO:0007669"/>
    <property type="project" value="UniProtKB-UniRule"/>
</dbReference>
<comment type="catalytic activity">
    <reaction evidence="7">
        <text>glycine + acetyl-CoA = (2S)-2-amino-3-oxobutanoate + CoA</text>
        <dbReference type="Rhea" id="RHEA:20736"/>
        <dbReference type="ChEBI" id="CHEBI:57287"/>
        <dbReference type="ChEBI" id="CHEBI:57288"/>
        <dbReference type="ChEBI" id="CHEBI:57305"/>
        <dbReference type="ChEBI" id="CHEBI:78948"/>
        <dbReference type="EC" id="2.3.1.29"/>
    </reaction>
</comment>